<feature type="region of interest" description="Disordered" evidence="1">
    <location>
        <begin position="275"/>
        <end position="322"/>
    </location>
</feature>
<sequence>MEDMAAYRCHSRRSSLSSLCFTPPPEAELTDINSTVSQTGSMIVSNVEYDQEPPTPAGFSFANDDGEVQHLDIAAVPERHYNHSAPSSGDNATQNCSSSAKNTFVPKLDLPPINLPSAQTACLSSYIGYSDSDEDEDELNLALVGTDQSAPSQQTSTTLQQSDEFPSSHTSSELQNPPGTSSTGSHRSKKVERSESISRSVLVVSRSTSAMDRKRPHSPATPVPVKRTKTPGPFAESDDDVDTPDPPSKLSLFARIRKGIQKNIKDKQAQMKAEATATVISKDTHAQVQEKASGQERRLQTPLAGFGSSERARPLGRTAANSAVVGKQVVSSKRGQAAPPQTEAAQTFVSKRSTFQDGQPPVPKPNNTGTFGHEIKKAGRSGSASTVTKSAAGSSSVAKNTVDQSAKAIIPSIFSADRVGVDKRLMKASRNGRLELEEQSMKTKAAALAAQDTVNRPTNAKPTTGNRNSHRPGDSKKVAVVSELSGPQTVVPKAANKPAVPTASKTRKTSQHGDPRRAERPVQMASTLPQTSQQSSNQKTEASMPPTRTKKAEPQAAEAKKATVVSIPKSQPVTQKPASKPAGTVLLPADRKVAIQVQKVTRPALPTKVNAVEDNRTGVTQKADAGIASKNNAVVTPKSNTSITLNANTVVAPKADAVVASTIAPQTTSRIPEPDHVSLA</sequence>
<gene>
    <name evidence="2" type="ORF">K504DRAFT_7474</name>
</gene>
<feature type="compositionally biased region" description="Low complexity" evidence="1">
    <location>
        <begin position="197"/>
        <end position="209"/>
    </location>
</feature>
<feature type="compositionally biased region" description="Polar residues" evidence="1">
    <location>
        <begin position="163"/>
        <end position="185"/>
    </location>
</feature>
<evidence type="ECO:0000313" key="3">
    <source>
        <dbReference type="Proteomes" id="UP000799428"/>
    </source>
</evidence>
<feature type="compositionally biased region" description="Basic and acidic residues" evidence="1">
    <location>
        <begin position="511"/>
        <end position="520"/>
    </location>
</feature>
<proteinExistence type="predicted"/>
<feature type="compositionally biased region" description="Basic and acidic residues" evidence="1">
    <location>
        <begin position="432"/>
        <end position="441"/>
    </location>
</feature>
<dbReference type="AlphaFoldDB" id="A0A6G1KP22"/>
<feature type="compositionally biased region" description="Polar residues" evidence="1">
    <location>
        <begin position="382"/>
        <end position="404"/>
    </location>
</feature>
<dbReference type="Proteomes" id="UP000799428">
    <property type="component" value="Unassembled WGS sequence"/>
</dbReference>
<feature type="compositionally biased region" description="Polar residues" evidence="1">
    <location>
        <begin position="568"/>
        <end position="577"/>
    </location>
</feature>
<organism evidence="2 3">
    <name type="scientific">Pleomassaria siparia CBS 279.74</name>
    <dbReference type="NCBI Taxonomy" id="1314801"/>
    <lineage>
        <taxon>Eukaryota</taxon>
        <taxon>Fungi</taxon>
        <taxon>Dikarya</taxon>
        <taxon>Ascomycota</taxon>
        <taxon>Pezizomycotina</taxon>
        <taxon>Dothideomycetes</taxon>
        <taxon>Pleosporomycetidae</taxon>
        <taxon>Pleosporales</taxon>
        <taxon>Pleomassariaceae</taxon>
        <taxon>Pleomassaria</taxon>
    </lineage>
</organism>
<dbReference type="EMBL" id="MU005764">
    <property type="protein sequence ID" value="KAF2714646.1"/>
    <property type="molecule type" value="Genomic_DNA"/>
</dbReference>
<feature type="compositionally biased region" description="Polar residues" evidence="1">
    <location>
        <begin position="452"/>
        <end position="467"/>
    </location>
</feature>
<feature type="region of interest" description="Disordered" evidence="1">
    <location>
        <begin position="351"/>
        <end position="409"/>
    </location>
</feature>
<name>A0A6G1KP22_9PLEO</name>
<accession>A0A6G1KP22</accession>
<reference evidence="2" key="1">
    <citation type="journal article" date="2020" name="Stud. Mycol.">
        <title>101 Dothideomycetes genomes: a test case for predicting lifestyles and emergence of pathogens.</title>
        <authorList>
            <person name="Haridas S."/>
            <person name="Albert R."/>
            <person name="Binder M."/>
            <person name="Bloem J."/>
            <person name="Labutti K."/>
            <person name="Salamov A."/>
            <person name="Andreopoulos B."/>
            <person name="Baker S."/>
            <person name="Barry K."/>
            <person name="Bills G."/>
            <person name="Bluhm B."/>
            <person name="Cannon C."/>
            <person name="Castanera R."/>
            <person name="Culley D."/>
            <person name="Daum C."/>
            <person name="Ezra D."/>
            <person name="Gonzalez J."/>
            <person name="Henrissat B."/>
            <person name="Kuo A."/>
            <person name="Liang C."/>
            <person name="Lipzen A."/>
            <person name="Lutzoni F."/>
            <person name="Magnuson J."/>
            <person name="Mondo S."/>
            <person name="Nolan M."/>
            <person name="Ohm R."/>
            <person name="Pangilinan J."/>
            <person name="Park H.-J."/>
            <person name="Ramirez L."/>
            <person name="Alfaro M."/>
            <person name="Sun H."/>
            <person name="Tritt A."/>
            <person name="Yoshinaga Y."/>
            <person name="Zwiers L.-H."/>
            <person name="Turgeon B."/>
            <person name="Goodwin S."/>
            <person name="Spatafora J."/>
            <person name="Crous P."/>
            <person name="Grigoriev I."/>
        </authorList>
    </citation>
    <scope>NUCLEOTIDE SEQUENCE</scope>
    <source>
        <strain evidence="2">CBS 279.74</strain>
    </source>
</reference>
<evidence type="ECO:0000256" key="1">
    <source>
        <dbReference type="SAM" id="MobiDB-lite"/>
    </source>
</evidence>
<feature type="region of interest" description="Disordered" evidence="1">
    <location>
        <begin position="147"/>
        <end position="249"/>
    </location>
</feature>
<keyword evidence="3" id="KW-1185">Reference proteome</keyword>
<protein>
    <submittedName>
        <fullName evidence="2">Uncharacterized protein</fullName>
    </submittedName>
</protein>
<feature type="compositionally biased region" description="Basic and acidic residues" evidence="1">
    <location>
        <begin position="550"/>
        <end position="561"/>
    </location>
</feature>
<feature type="compositionally biased region" description="Polar residues" evidence="1">
    <location>
        <begin position="524"/>
        <end position="541"/>
    </location>
</feature>
<feature type="compositionally biased region" description="Polar residues" evidence="1">
    <location>
        <begin position="278"/>
        <end position="292"/>
    </location>
</feature>
<feature type="compositionally biased region" description="Low complexity" evidence="1">
    <location>
        <begin position="147"/>
        <end position="162"/>
    </location>
</feature>
<feature type="region of interest" description="Disordered" evidence="1">
    <location>
        <begin position="432"/>
        <end position="585"/>
    </location>
</feature>
<evidence type="ECO:0000313" key="2">
    <source>
        <dbReference type="EMBL" id="KAF2714646.1"/>
    </source>
</evidence>